<comment type="caution">
    <text evidence="2">The sequence shown here is derived from an EMBL/GenBank/DDBJ whole genome shotgun (WGS) entry which is preliminary data.</text>
</comment>
<keyword evidence="3" id="KW-1185">Reference proteome</keyword>
<feature type="compositionally biased region" description="Pro residues" evidence="1">
    <location>
        <begin position="7"/>
        <end position="18"/>
    </location>
</feature>
<feature type="compositionally biased region" description="Basic and acidic residues" evidence="1">
    <location>
        <begin position="19"/>
        <end position="29"/>
    </location>
</feature>
<dbReference type="RefSeq" id="WP_179755087.1">
    <property type="nucleotide sequence ID" value="NZ_BAAAGN010000026.1"/>
</dbReference>
<dbReference type="EMBL" id="JACCBB010000001">
    <property type="protein sequence ID" value="NYD24595.1"/>
    <property type="molecule type" value="Genomic_DNA"/>
</dbReference>
<accession>A0A7Y9DPU8</accession>
<protein>
    <submittedName>
        <fullName evidence="2">Uncharacterized protein</fullName>
    </submittedName>
</protein>
<evidence type="ECO:0000313" key="3">
    <source>
        <dbReference type="Proteomes" id="UP000521922"/>
    </source>
</evidence>
<dbReference type="AlphaFoldDB" id="A0A7Y9DPU8"/>
<reference evidence="2 3" key="1">
    <citation type="submission" date="2020-07" db="EMBL/GenBank/DDBJ databases">
        <title>Sequencing the genomes of 1000 actinobacteria strains.</title>
        <authorList>
            <person name="Klenk H.-P."/>
        </authorList>
    </citation>
    <scope>NUCLEOTIDE SEQUENCE [LARGE SCALE GENOMIC DNA]</scope>
    <source>
        <strain evidence="2 3">DSM 7487</strain>
    </source>
</reference>
<evidence type="ECO:0000313" key="2">
    <source>
        <dbReference type="EMBL" id="NYD24595.1"/>
    </source>
</evidence>
<sequence>MSATPEPGLPEPGLPEPGLPERQDTERAARRAALLAARHAAWVRRRVRGFQPRRLPVPPTSGTRPARPGRDED</sequence>
<feature type="region of interest" description="Disordered" evidence="1">
    <location>
        <begin position="47"/>
        <end position="73"/>
    </location>
</feature>
<name>A0A7Y9DPU8_9ACTN</name>
<evidence type="ECO:0000256" key="1">
    <source>
        <dbReference type="SAM" id="MobiDB-lite"/>
    </source>
</evidence>
<dbReference type="Proteomes" id="UP000521922">
    <property type="component" value="Unassembled WGS sequence"/>
</dbReference>
<organism evidence="2 3">
    <name type="scientific">Kineococcus aurantiacus</name>
    <dbReference type="NCBI Taxonomy" id="37633"/>
    <lineage>
        <taxon>Bacteria</taxon>
        <taxon>Bacillati</taxon>
        <taxon>Actinomycetota</taxon>
        <taxon>Actinomycetes</taxon>
        <taxon>Kineosporiales</taxon>
        <taxon>Kineosporiaceae</taxon>
        <taxon>Kineococcus</taxon>
    </lineage>
</organism>
<feature type="region of interest" description="Disordered" evidence="1">
    <location>
        <begin position="1"/>
        <end position="30"/>
    </location>
</feature>
<proteinExistence type="predicted"/>
<gene>
    <name evidence="2" type="ORF">BJ968_004135</name>
</gene>